<accession>A0A2K1KAM4</accession>
<protein>
    <submittedName>
        <fullName evidence="1 2">Uncharacterized protein</fullName>
    </submittedName>
</protein>
<evidence type="ECO:0000313" key="1">
    <source>
        <dbReference type="EMBL" id="PNR50831.1"/>
    </source>
</evidence>
<name>A0A2K1KAM4_PHYPA</name>
<dbReference type="AlphaFoldDB" id="A0A2K1KAM4"/>
<dbReference type="Gramene" id="Pp3c7_6340V3.1">
    <property type="protein sequence ID" value="PAC:32925049.CDS.1"/>
    <property type="gene ID" value="Pp3c7_6340"/>
</dbReference>
<reference evidence="1 3" key="1">
    <citation type="journal article" date="2008" name="Science">
        <title>The Physcomitrella genome reveals evolutionary insights into the conquest of land by plants.</title>
        <authorList>
            <person name="Rensing S."/>
            <person name="Lang D."/>
            <person name="Zimmer A."/>
            <person name="Terry A."/>
            <person name="Salamov A."/>
            <person name="Shapiro H."/>
            <person name="Nishiyama T."/>
            <person name="Perroud P.-F."/>
            <person name="Lindquist E."/>
            <person name="Kamisugi Y."/>
            <person name="Tanahashi T."/>
            <person name="Sakakibara K."/>
            <person name="Fujita T."/>
            <person name="Oishi K."/>
            <person name="Shin-I T."/>
            <person name="Kuroki Y."/>
            <person name="Toyoda A."/>
            <person name="Suzuki Y."/>
            <person name="Hashimoto A."/>
            <person name="Yamaguchi K."/>
            <person name="Sugano A."/>
            <person name="Kohara Y."/>
            <person name="Fujiyama A."/>
            <person name="Anterola A."/>
            <person name="Aoki S."/>
            <person name="Ashton N."/>
            <person name="Barbazuk W.B."/>
            <person name="Barker E."/>
            <person name="Bennetzen J."/>
            <person name="Bezanilla M."/>
            <person name="Blankenship R."/>
            <person name="Cho S.H."/>
            <person name="Dutcher S."/>
            <person name="Estelle M."/>
            <person name="Fawcett J.A."/>
            <person name="Gundlach H."/>
            <person name="Hanada K."/>
            <person name="Heyl A."/>
            <person name="Hicks K.A."/>
            <person name="Hugh J."/>
            <person name="Lohr M."/>
            <person name="Mayer K."/>
            <person name="Melkozernov A."/>
            <person name="Murata T."/>
            <person name="Nelson D."/>
            <person name="Pils B."/>
            <person name="Prigge M."/>
            <person name="Reiss B."/>
            <person name="Renner T."/>
            <person name="Rombauts S."/>
            <person name="Rushton P."/>
            <person name="Sanderfoot A."/>
            <person name="Schween G."/>
            <person name="Shiu S.-H."/>
            <person name="Stueber K."/>
            <person name="Theodoulou F.L."/>
            <person name="Tu H."/>
            <person name="Van de Peer Y."/>
            <person name="Verrier P.J."/>
            <person name="Waters E."/>
            <person name="Wood A."/>
            <person name="Yang L."/>
            <person name="Cove D."/>
            <person name="Cuming A."/>
            <person name="Hasebe M."/>
            <person name="Lucas S."/>
            <person name="Mishler D.B."/>
            <person name="Reski R."/>
            <person name="Grigoriev I."/>
            <person name="Quatrano R.S."/>
            <person name="Boore J.L."/>
        </authorList>
    </citation>
    <scope>NUCLEOTIDE SEQUENCE [LARGE SCALE GENOMIC DNA]</scope>
    <source>
        <strain evidence="2 3">cv. Gransden 2004</strain>
    </source>
</reference>
<dbReference type="InParanoid" id="A0A2K1KAM4"/>
<proteinExistence type="predicted"/>
<evidence type="ECO:0000313" key="3">
    <source>
        <dbReference type="Proteomes" id="UP000006727"/>
    </source>
</evidence>
<reference evidence="1 3" key="2">
    <citation type="journal article" date="2018" name="Plant J.">
        <title>The Physcomitrella patens chromosome-scale assembly reveals moss genome structure and evolution.</title>
        <authorList>
            <person name="Lang D."/>
            <person name="Ullrich K.K."/>
            <person name="Murat F."/>
            <person name="Fuchs J."/>
            <person name="Jenkins J."/>
            <person name="Haas F.B."/>
            <person name="Piednoel M."/>
            <person name="Gundlach H."/>
            <person name="Van Bel M."/>
            <person name="Meyberg R."/>
            <person name="Vives C."/>
            <person name="Morata J."/>
            <person name="Symeonidi A."/>
            <person name="Hiss M."/>
            <person name="Muchero W."/>
            <person name="Kamisugi Y."/>
            <person name="Saleh O."/>
            <person name="Blanc G."/>
            <person name="Decker E.L."/>
            <person name="van Gessel N."/>
            <person name="Grimwood J."/>
            <person name="Hayes R.D."/>
            <person name="Graham S.W."/>
            <person name="Gunter L.E."/>
            <person name="McDaniel S.F."/>
            <person name="Hoernstein S.N.W."/>
            <person name="Larsson A."/>
            <person name="Li F.W."/>
            <person name="Perroud P.F."/>
            <person name="Phillips J."/>
            <person name="Ranjan P."/>
            <person name="Rokshar D.S."/>
            <person name="Rothfels C.J."/>
            <person name="Schneider L."/>
            <person name="Shu S."/>
            <person name="Stevenson D.W."/>
            <person name="Thummler F."/>
            <person name="Tillich M."/>
            <person name="Villarreal Aguilar J.C."/>
            <person name="Widiez T."/>
            <person name="Wong G.K."/>
            <person name="Wymore A."/>
            <person name="Zhang Y."/>
            <person name="Zimmer A.D."/>
            <person name="Quatrano R.S."/>
            <person name="Mayer K.F.X."/>
            <person name="Goodstein D."/>
            <person name="Casacuberta J.M."/>
            <person name="Vandepoele K."/>
            <person name="Reski R."/>
            <person name="Cuming A.C."/>
            <person name="Tuskan G.A."/>
            <person name="Maumus F."/>
            <person name="Salse J."/>
            <person name="Schmutz J."/>
            <person name="Rensing S.A."/>
        </authorList>
    </citation>
    <scope>NUCLEOTIDE SEQUENCE [LARGE SCALE GENOMIC DNA]</scope>
    <source>
        <strain evidence="2 3">cv. Gransden 2004</strain>
    </source>
</reference>
<organism evidence="1">
    <name type="scientific">Physcomitrium patens</name>
    <name type="common">Spreading-leaved earth moss</name>
    <name type="synonym">Physcomitrella patens</name>
    <dbReference type="NCBI Taxonomy" id="3218"/>
    <lineage>
        <taxon>Eukaryota</taxon>
        <taxon>Viridiplantae</taxon>
        <taxon>Streptophyta</taxon>
        <taxon>Embryophyta</taxon>
        <taxon>Bryophyta</taxon>
        <taxon>Bryophytina</taxon>
        <taxon>Bryopsida</taxon>
        <taxon>Funariidae</taxon>
        <taxon>Funariales</taxon>
        <taxon>Funariaceae</taxon>
        <taxon>Physcomitrium</taxon>
    </lineage>
</organism>
<reference evidence="2" key="3">
    <citation type="submission" date="2020-12" db="UniProtKB">
        <authorList>
            <consortium name="EnsemblPlants"/>
        </authorList>
    </citation>
    <scope>IDENTIFICATION</scope>
</reference>
<evidence type="ECO:0000313" key="2">
    <source>
        <dbReference type="EnsemblPlants" id="PAC:32925049.CDS.1"/>
    </source>
</evidence>
<dbReference type="EMBL" id="ABEU02000007">
    <property type="protein sequence ID" value="PNR50831.1"/>
    <property type="molecule type" value="Genomic_DNA"/>
</dbReference>
<gene>
    <name evidence="1" type="ORF">PHYPA_010017</name>
</gene>
<keyword evidence="3" id="KW-1185">Reference proteome</keyword>
<sequence>MGLELRVFTEGERECELYYRRCGQRNKTGAIVTAISHMLELLMRSVMIQG</sequence>
<dbReference type="EnsemblPlants" id="Pp3c7_6340V3.1">
    <property type="protein sequence ID" value="PAC:32925049.CDS.1"/>
    <property type="gene ID" value="Pp3c7_6340"/>
</dbReference>
<dbReference type="Proteomes" id="UP000006727">
    <property type="component" value="Chromosome 7"/>
</dbReference>